<name>A0A3S4X8B4_9BACT</name>
<dbReference type="EMBL" id="LR134384">
    <property type="protein sequence ID" value="VEH16133.1"/>
    <property type="molecule type" value="Genomic_DNA"/>
</dbReference>
<evidence type="ECO:0008006" key="3">
    <source>
        <dbReference type="Google" id="ProtNLM"/>
    </source>
</evidence>
<evidence type="ECO:0000313" key="1">
    <source>
        <dbReference type="EMBL" id="VEH16133.1"/>
    </source>
</evidence>
<dbReference type="Proteomes" id="UP000274578">
    <property type="component" value="Chromosome 1"/>
</dbReference>
<accession>A0A3S4X8B4</accession>
<reference evidence="1 2" key="1">
    <citation type="submission" date="2018-12" db="EMBL/GenBank/DDBJ databases">
        <authorList>
            <consortium name="Pathogen Informatics"/>
        </authorList>
    </citation>
    <scope>NUCLEOTIDE SEQUENCE [LARGE SCALE GENOMIC DNA]</scope>
    <source>
        <strain evidence="1 2">NCTC13071</strain>
    </source>
</reference>
<dbReference type="AlphaFoldDB" id="A0A3S4X8B4"/>
<gene>
    <name evidence="1" type="ORF">NCTC13071_02156</name>
</gene>
<evidence type="ECO:0000313" key="2">
    <source>
        <dbReference type="Proteomes" id="UP000274578"/>
    </source>
</evidence>
<proteinExistence type="predicted"/>
<sequence length="98" mass="11092">MGVGMGFIQVYNSNLKHVATKDRKEVFTSPYANLRGNSPVVGYEIEATRITVWFKGGKPYSYSYNKAGRENVEEMKRLAKNGAGLSAYITRNVRFLYD</sequence>
<organism evidence="1 2">
    <name type="scientific">Segatella oris</name>
    <dbReference type="NCBI Taxonomy" id="28135"/>
    <lineage>
        <taxon>Bacteria</taxon>
        <taxon>Pseudomonadati</taxon>
        <taxon>Bacteroidota</taxon>
        <taxon>Bacteroidia</taxon>
        <taxon>Bacteroidales</taxon>
        <taxon>Prevotellaceae</taxon>
        <taxon>Segatella</taxon>
    </lineage>
</organism>
<protein>
    <recommendedName>
        <fullName evidence="3">KTSC domain-containing protein</fullName>
    </recommendedName>
</protein>
<dbReference type="KEGG" id="poc:NCTC13071_02156"/>